<reference evidence="3" key="1">
    <citation type="journal article" date="2023" name="Plant J.">
        <title>The genome of the king protea, Protea cynaroides.</title>
        <authorList>
            <person name="Chang J."/>
            <person name="Duong T.A."/>
            <person name="Schoeman C."/>
            <person name="Ma X."/>
            <person name="Roodt D."/>
            <person name="Barker N."/>
            <person name="Li Z."/>
            <person name="Van de Peer Y."/>
            <person name="Mizrachi E."/>
        </authorList>
    </citation>
    <scope>NUCLEOTIDE SEQUENCE</scope>
    <source>
        <tissue evidence="3">Young leaves</tissue>
    </source>
</reference>
<evidence type="ECO:0008006" key="5">
    <source>
        <dbReference type="Google" id="ProtNLM"/>
    </source>
</evidence>
<dbReference type="Gene3D" id="3.40.50.1000">
    <property type="entry name" value="HAD superfamily/HAD-like"/>
    <property type="match status" value="1"/>
</dbReference>
<organism evidence="3 4">
    <name type="scientific">Protea cynaroides</name>
    <dbReference type="NCBI Taxonomy" id="273540"/>
    <lineage>
        <taxon>Eukaryota</taxon>
        <taxon>Viridiplantae</taxon>
        <taxon>Streptophyta</taxon>
        <taxon>Embryophyta</taxon>
        <taxon>Tracheophyta</taxon>
        <taxon>Spermatophyta</taxon>
        <taxon>Magnoliopsida</taxon>
        <taxon>Proteales</taxon>
        <taxon>Proteaceae</taxon>
        <taxon>Protea</taxon>
    </lineage>
</organism>
<keyword evidence="2" id="KW-0812">Transmembrane</keyword>
<name>A0A9Q0KX27_9MAGN</name>
<evidence type="ECO:0000256" key="2">
    <source>
        <dbReference type="SAM" id="Phobius"/>
    </source>
</evidence>
<feature type="transmembrane region" description="Helical" evidence="2">
    <location>
        <begin position="35"/>
        <end position="65"/>
    </location>
</feature>
<keyword evidence="4" id="KW-1185">Reference proteome</keyword>
<feature type="region of interest" description="Disordered" evidence="1">
    <location>
        <begin position="1"/>
        <end position="22"/>
    </location>
</feature>
<dbReference type="Proteomes" id="UP001141806">
    <property type="component" value="Unassembled WGS sequence"/>
</dbReference>
<dbReference type="PANTHER" id="PTHR31284:SF22">
    <property type="entry name" value="ACID PHOSPHATASE"/>
    <property type="match status" value="1"/>
</dbReference>
<sequence length="304" mass="34271">MSSFTHQMERGDSSQSLSSRGGSELGSSYMMESGLYITSFAATILIAALVTVGLLFVTLLIALAAMLQSCQSKSSGVIQLQETIDGYNYCKVFALHGELNALETDEFPRICKILAIQYIKEGQYRRDLNLTMSVVETYFSSLEPQNDGLDAVLIDVDDIFLSNPSDNQLHSRLGQHDEYEWAEVAKHLKHMLVLGLYKKLQARGWSLILITRKPEKQKNAVQENLIVAGYGDWSSLIMRSDDELQLKSWEYFSRRRANLQKQGFRITSVISSQLDALTGPCLGKRNFKLANPIYYRIKESIEST</sequence>
<evidence type="ECO:0000313" key="3">
    <source>
        <dbReference type="EMBL" id="KAJ4977956.1"/>
    </source>
</evidence>
<accession>A0A9Q0KX27</accession>
<evidence type="ECO:0000313" key="4">
    <source>
        <dbReference type="Proteomes" id="UP001141806"/>
    </source>
</evidence>
<dbReference type="PANTHER" id="PTHR31284">
    <property type="entry name" value="ACID PHOSPHATASE-LIKE PROTEIN"/>
    <property type="match status" value="1"/>
</dbReference>
<dbReference type="InterPro" id="IPR023214">
    <property type="entry name" value="HAD_sf"/>
</dbReference>
<dbReference type="EMBL" id="JAMYWD010000002">
    <property type="protein sequence ID" value="KAJ4977956.1"/>
    <property type="molecule type" value="Genomic_DNA"/>
</dbReference>
<evidence type="ECO:0000256" key="1">
    <source>
        <dbReference type="SAM" id="MobiDB-lite"/>
    </source>
</evidence>
<feature type="compositionally biased region" description="Low complexity" evidence="1">
    <location>
        <begin position="13"/>
        <end position="22"/>
    </location>
</feature>
<comment type="caution">
    <text evidence="3">The sequence shown here is derived from an EMBL/GenBank/DDBJ whole genome shotgun (WGS) entry which is preliminary data.</text>
</comment>
<dbReference type="InterPro" id="IPR005519">
    <property type="entry name" value="Acid_phosphat_B-like"/>
</dbReference>
<gene>
    <name evidence="3" type="ORF">NE237_008736</name>
</gene>
<protein>
    <recommendedName>
        <fullName evidence="5">Acid phosphatase</fullName>
    </recommendedName>
</protein>
<keyword evidence="2" id="KW-0472">Membrane</keyword>
<dbReference type="Pfam" id="PF03767">
    <property type="entry name" value="Acid_phosphat_B"/>
    <property type="match status" value="1"/>
</dbReference>
<keyword evidence="2" id="KW-1133">Transmembrane helix</keyword>
<dbReference type="AlphaFoldDB" id="A0A9Q0KX27"/>
<proteinExistence type="predicted"/>
<dbReference type="OrthoDB" id="1900337at2759"/>